<evidence type="ECO:0000256" key="1">
    <source>
        <dbReference type="ARBA" id="ARBA00022884"/>
    </source>
</evidence>
<dbReference type="InterPro" id="IPR054728">
    <property type="entry name" value="RsmB-like_ferredoxin"/>
</dbReference>
<gene>
    <name evidence="4" type="ORF">ENK44_07025</name>
</gene>
<protein>
    <recommendedName>
        <fullName evidence="5">16S rRNA (Cytosine(967)-C(5))-methyltransferase RsmB</fullName>
    </recommendedName>
</protein>
<name>A0A7V4U051_CALAY</name>
<proteinExistence type="predicted"/>
<dbReference type="Gene3D" id="3.30.70.1170">
    <property type="entry name" value="Sun protein, domain 3"/>
    <property type="match status" value="1"/>
</dbReference>
<dbReference type="InterPro" id="IPR029063">
    <property type="entry name" value="SAM-dependent_MTases_sf"/>
</dbReference>
<feature type="non-terminal residue" evidence="4">
    <location>
        <position position="223"/>
    </location>
</feature>
<dbReference type="GO" id="GO:0006355">
    <property type="term" value="P:regulation of DNA-templated transcription"/>
    <property type="evidence" value="ECO:0007669"/>
    <property type="project" value="InterPro"/>
</dbReference>
<dbReference type="Gene3D" id="1.10.940.10">
    <property type="entry name" value="NusB-like"/>
    <property type="match status" value="1"/>
</dbReference>
<dbReference type="Pfam" id="PF01029">
    <property type="entry name" value="NusB"/>
    <property type="match status" value="1"/>
</dbReference>
<dbReference type="Proteomes" id="UP000885779">
    <property type="component" value="Unassembled WGS sequence"/>
</dbReference>
<feature type="domain" description="Ribosomal RNA small subunit methyltransferase B-like ferredoxin-like" evidence="3">
    <location>
        <begin position="156"/>
        <end position="221"/>
    </location>
</feature>
<evidence type="ECO:0000259" key="3">
    <source>
        <dbReference type="Pfam" id="PF22458"/>
    </source>
</evidence>
<dbReference type="SUPFAM" id="SSF48013">
    <property type="entry name" value="NusB-like"/>
    <property type="match status" value="1"/>
</dbReference>
<organism evidence="4">
    <name type="scientific">Caldithrix abyssi</name>
    <dbReference type="NCBI Taxonomy" id="187145"/>
    <lineage>
        <taxon>Bacteria</taxon>
        <taxon>Pseudomonadati</taxon>
        <taxon>Calditrichota</taxon>
        <taxon>Calditrichia</taxon>
        <taxon>Calditrichales</taxon>
        <taxon>Calditrichaceae</taxon>
        <taxon>Caldithrix</taxon>
    </lineage>
</organism>
<keyword evidence="1" id="KW-0694">RNA-binding</keyword>
<accession>A0A7V4U051</accession>
<reference evidence="4" key="1">
    <citation type="journal article" date="2020" name="mSystems">
        <title>Genome- and Community-Level Interaction Insights into Carbon Utilization and Element Cycling Functions of Hydrothermarchaeota in Hydrothermal Sediment.</title>
        <authorList>
            <person name="Zhou Z."/>
            <person name="Liu Y."/>
            <person name="Xu W."/>
            <person name="Pan J."/>
            <person name="Luo Z.H."/>
            <person name="Li M."/>
        </authorList>
    </citation>
    <scope>NUCLEOTIDE SEQUENCE [LARGE SCALE GENOMIC DNA]</scope>
    <source>
        <strain evidence="4">HyVt-577</strain>
    </source>
</reference>
<sequence>MKNTTITTTRKIAYTVILKFEQNLSRLDDLLEGELARNNLSPRDRRFLKNLTSGVVRHWRLLDWTAEQLYHGRYNKLLLKNKVILQLALYEIKFLDHIPARATLDQYTALAKKKTGLRSAQMVNGLLHAYLRRVEEVLPEKIIKNPAERLGVQYSFPDWLIKRWLHLWGEQETEALCRSLNRPPLFELRVNTSKISVKKFTALLDKHNIVWQASDFFPELLQV</sequence>
<evidence type="ECO:0008006" key="5">
    <source>
        <dbReference type="Google" id="ProtNLM"/>
    </source>
</evidence>
<dbReference type="AlphaFoldDB" id="A0A7V4U051"/>
<feature type="domain" description="NusB/RsmB/TIM44" evidence="2">
    <location>
        <begin position="8"/>
        <end position="131"/>
    </location>
</feature>
<evidence type="ECO:0000313" key="4">
    <source>
        <dbReference type="EMBL" id="HGY55433.1"/>
    </source>
</evidence>
<dbReference type="Pfam" id="PF22458">
    <property type="entry name" value="RsmF-B_ferredox"/>
    <property type="match status" value="1"/>
</dbReference>
<dbReference type="EMBL" id="DRQG01000065">
    <property type="protein sequence ID" value="HGY55433.1"/>
    <property type="molecule type" value="Genomic_DNA"/>
</dbReference>
<comment type="caution">
    <text evidence="4">The sequence shown here is derived from an EMBL/GenBank/DDBJ whole genome shotgun (WGS) entry which is preliminary data.</text>
</comment>
<evidence type="ECO:0000259" key="2">
    <source>
        <dbReference type="Pfam" id="PF01029"/>
    </source>
</evidence>
<dbReference type="InterPro" id="IPR035926">
    <property type="entry name" value="NusB-like_sf"/>
</dbReference>
<dbReference type="SUPFAM" id="SSF53335">
    <property type="entry name" value="S-adenosyl-L-methionine-dependent methyltransferases"/>
    <property type="match status" value="1"/>
</dbReference>
<dbReference type="GO" id="GO:0003723">
    <property type="term" value="F:RNA binding"/>
    <property type="evidence" value="ECO:0007669"/>
    <property type="project" value="UniProtKB-KW"/>
</dbReference>
<dbReference type="InterPro" id="IPR006027">
    <property type="entry name" value="NusB_RsmB_TIM44"/>
</dbReference>